<sequence>MMASKPPAQTAASSKGERHHQIEEVNFTACLPSRQVVKYCGADCQRAHRKLHKKVCKQRTAELKDESSCTNDADTLAMAIVQAQGRVWSRHNLGNLEGREENYDRAVRHFLISAKMGDETSVEVIDQENVHELACNECPKEQYADALNETRLPRRRGGNEEKEES</sequence>
<dbReference type="Proteomes" id="UP000266841">
    <property type="component" value="Unassembled WGS sequence"/>
</dbReference>
<protein>
    <recommendedName>
        <fullName evidence="5">MYND-type domain-containing protein</fullName>
    </recommendedName>
</protein>
<dbReference type="SUPFAM" id="SSF144232">
    <property type="entry name" value="HIT/MYND zinc finger-like"/>
    <property type="match status" value="1"/>
</dbReference>
<keyword evidence="3" id="KW-0862">Zinc</keyword>
<dbReference type="InterPro" id="IPR002893">
    <property type="entry name" value="Znf_MYND"/>
</dbReference>
<proteinExistence type="predicted"/>
<evidence type="ECO:0000256" key="1">
    <source>
        <dbReference type="ARBA" id="ARBA00022723"/>
    </source>
</evidence>
<keyword evidence="1" id="KW-0479">Metal-binding</keyword>
<dbReference type="Pfam" id="PF01753">
    <property type="entry name" value="zf-MYND"/>
    <property type="match status" value="1"/>
</dbReference>
<dbReference type="EMBL" id="AGNL01002165">
    <property type="protein sequence ID" value="EJK76424.1"/>
    <property type="molecule type" value="Genomic_DNA"/>
</dbReference>
<accession>K0THD5</accession>
<evidence type="ECO:0000256" key="3">
    <source>
        <dbReference type="ARBA" id="ARBA00022833"/>
    </source>
</evidence>
<name>K0THD5_THAOC</name>
<reference evidence="6 7" key="1">
    <citation type="journal article" date="2012" name="Genome Biol.">
        <title>Genome and low-iron response of an oceanic diatom adapted to chronic iron limitation.</title>
        <authorList>
            <person name="Lommer M."/>
            <person name="Specht M."/>
            <person name="Roy A.S."/>
            <person name="Kraemer L."/>
            <person name="Andreson R."/>
            <person name="Gutowska M.A."/>
            <person name="Wolf J."/>
            <person name="Bergner S.V."/>
            <person name="Schilhabel M.B."/>
            <person name="Klostermeier U.C."/>
            <person name="Beiko R.G."/>
            <person name="Rosenstiel P."/>
            <person name="Hippler M."/>
            <person name="Laroche J."/>
        </authorList>
    </citation>
    <scope>NUCLEOTIDE SEQUENCE [LARGE SCALE GENOMIC DNA]</scope>
    <source>
        <strain evidence="6 7">CCMP1005</strain>
    </source>
</reference>
<feature type="region of interest" description="Disordered" evidence="4">
    <location>
        <begin position="1"/>
        <end position="20"/>
    </location>
</feature>
<dbReference type="Gene3D" id="6.10.140.2220">
    <property type="match status" value="1"/>
</dbReference>
<evidence type="ECO:0000313" key="6">
    <source>
        <dbReference type="EMBL" id="EJK76424.1"/>
    </source>
</evidence>
<evidence type="ECO:0000256" key="2">
    <source>
        <dbReference type="ARBA" id="ARBA00022771"/>
    </source>
</evidence>
<keyword evidence="2" id="KW-0863">Zinc-finger</keyword>
<organism evidence="6 7">
    <name type="scientific">Thalassiosira oceanica</name>
    <name type="common">Marine diatom</name>
    <dbReference type="NCBI Taxonomy" id="159749"/>
    <lineage>
        <taxon>Eukaryota</taxon>
        <taxon>Sar</taxon>
        <taxon>Stramenopiles</taxon>
        <taxon>Ochrophyta</taxon>
        <taxon>Bacillariophyta</taxon>
        <taxon>Coscinodiscophyceae</taxon>
        <taxon>Thalassiosirophycidae</taxon>
        <taxon>Thalassiosirales</taxon>
        <taxon>Thalassiosiraceae</taxon>
        <taxon>Thalassiosira</taxon>
    </lineage>
</organism>
<feature type="domain" description="MYND-type" evidence="5">
    <location>
        <begin position="35"/>
        <end position="56"/>
    </location>
</feature>
<gene>
    <name evidence="6" type="ORF">THAOC_01812</name>
</gene>
<keyword evidence="7" id="KW-1185">Reference proteome</keyword>
<evidence type="ECO:0000256" key="4">
    <source>
        <dbReference type="SAM" id="MobiDB-lite"/>
    </source>
</evidence>
<dbReference type="GO" id="GO:0008270">
    <property type="term" value="F:zinc ion binding"/>
    <property type="evidence" value="ECO:0007669"/>
    <property type="project" value="UniProtKB-KW"/>
</dbReference>
<comment type="caution">
    <text evidence="6">The sequence shown here is derived from an EMBL/GenBank/DDBJ whole genome shotgun (WGS) entry which is preliminary data.</text>
</comment>
<evidence type="ECO:0000259" key="5">
    <source>
        <dbReference type="Pfam" id="PF01753"/>
    </source>
</evidence>
<dbReference type="AlphaFoldDB" id="K0THD5"/>
<evidence type="ECO:0000313" key="7">
    <source>
        <dbReference type="Proteomes" id="UP000266841"/>
    </source>
</evidence>
<feature type="region of interest" description="Disordered" evidence="4">
    <location>
        <begin position="146"/>
        <end position="165"/>
    </location>
</feature>